<proteinExistence type="predicted"/>
<gene>
    <name evidence="1" type="ORF">BYL167_LOCUS67676</name>
    <name evidence="3" type="ORF">GIL414_LOCUS77353</name>
    <name evidence="2" type="ORF">SMN809_LOCUS71217</name>
</gene>
<reference evidence="3" key="1">
    <citation type="submission" date="2021-02" db="EMBL/GenBank/DDBJ databases">
        <authorList>
            <person name="Nowell W R."/>
        </authorList>
    </citation>
    <scope>NUCLEOTIDE SEQUENCE</scope>
</reference>
<dbReference type="Proteomes" id="UP000676336">
    <property type="component" value="Unassembled WGS sequence"/>
</dbReference>
<dbReference type="Proteomes" id="UP000681967">
    <property type="component" value="Unassembled WGS sequence"/>
</dbReference>
<feature type="non-terminal residue" evidence="3">
    <location>
        <position position="1"/>
    </location>
</feature>
<dbReference type="EMBL" id="CAJOBH010246079">
    <property type="protein sequence ID" value="CAF5125214.1"/>
    <property type="molecule type" value="Genomic_DNA"/>
</dbReference>
<sequence length="85" mass="9853">QINFLNDVIVELRNTNEHLTKEIEFLKNPFVDDNELPESAVTTTKTSAPRLYLYCITQRDDSMSTGNKRYGCCQMATTDREDQNF</sequence>
<protein>
    <submittedName>
        <fullName evidence="3">Uncharacterized protein</fullName>
    </submittedName>
</protein>
<dbReference type="AlphaFoldDB" id="A0A8S3IP03"/>
<name>A0A8S3IP03_9BILA</name>
<dbReference type="EMBL" id="CAJOBI010323179">
    <property type="protein sequence ID" value="CAF5188070.1"/>
    <property type="molecule type" value="Genomic_DNA"/>
</dbReference>
<dbReference type="EMBL" id="CAJOBJ010347459">
    <property type="protein sequence ID" value="CAF5203563.1"/>
    <property type="molecule type" value="Genomic_DNA"/>
</dbReference>
<dbReference type="Proteomes" id="UP000681720">
    <property type="component" value="Unassembled WGS sequence"/>
</dbReference>
<evidence type="ECO:0000313" key="1">
    <source>
        <dbReference type="EMBL" id="CAF5125214.1"/>
    </source>
</evidence>
<organism evidence="3 4">
    <name type="scientific">Rotaria magnacalcarata</name>
    <dbReference type="NCBI Taxonomy" id="392030"/>
    <lineage>
        <taxon>Eukaryota</taxon>
        <taxon>Metazoa</taxon>
        <taxon>Spiralia</taxon>
        <taxon>Gnathifera</taxon>
        <taxon>Rotifera</taxon>
        <taxon>Eurotatoria</taxon>
        <taxon>Bdelloidea</taxon>
        <taxon>Philodinida</taxon>
        <taxon>Philodinidae</taxon>
        <taxon>Rotaria</taxon>
    </lineage>
</organism>
<evidence type="ECO:0000313" key="2">
    <source>
        <dbReference type="EMBL" id="CAF5188070.1"/>
    </source>
</evidence>
<comment type="caution">
    <text evidence="3">The sequence shown here is derived from an EMBL/GenBank/DDBJ whole genome shotgun (WGS) entry which is preliminary data.</text>
</comment>
<evidence type="ECO:0000313" key="4">
    <source>
        <dbReference type="Proteomes" id="UP000681720"/>
    </source>
</evidence>
<evidence type="ECO:0000313" key="3">
    <source>
        <dbReference type="EMBL" id="CAF5203563.1"/>
    </source>
</evidence>
<accession>A0A8S3IP03</accession>